<proteinExistence type="predicted"/>
<feature type="transmembrane region" description="Helical" evidence="1">
    <location>
        <begin position="6"/>
        <end position="26"/>
    </location>
</feature>
<name>A0A4R3I1M6_PAULE</name>
<evidence type="ECO:0000313" key="2">
    <source>
        <dbReference type="EMBL" id="TCS39637.1"/>
    </source>
</evidence>
<reference evidence="2 3" key="1">
    <citation type="submission" date="2019-03" db="EMBL/GenBank/DDBJ databases">
        <title>Genomic Encyclopedia of Type Strains, Phase IV (KMG-IV): sequencing the most valuable type-strain genomes for metagenomic binning, comparative biology and taxonomic classification.</title>
        <authorList>
            <person name="Goeker M."/>
        </authorList>
    </citation>
    <scope>NUCLEOTIDE SEQUENCE [LARGE SCALE GENOMIC DNA]</scope>
    <source>
        <strain evidence="2 3">DSM 7445</strain>
    </source>
</reference>
<dbReference type="InterPro" id="IPR047137">
    <property type="entry name" value="ORF3"/>
</dbReference>
<dbReference type="RefSeq" id="WP_165973705.1">
    <property type="nucleotide sequence ID" value="NZ_SLZQ01000001.1"/>
</dbReference>
<dbReference type="PANTHER" id="PTHR33824">
    <property type="entry name" value="POLYKETIDE CYCLASE/DEHYDRASE AND LIPID TRANSPORT SUPERFAMILY PROTEIN"/>
    <property type="match status" value="1"/>
</dbReference>
<dbReference type="PANTHER" id="PTHR33824:SF7">
    <property type="entry name" value="POLYKETIDE CYCLASE_DEHYDRASE AND LIPID TRANSPORT SUPERFAMILY PROTEIN"/>
    <property type="match status" value="1"/>
</dbReference>
<evidence type="ECO:0000256" key="1">
    <source>
        <dbReference type="SAM" id="Phobius"/>
    </source>
</evidence>
<dbReference type="InterPro" id="IPR023393">
    <property type="entry name" value="START-like_dom_sf"/>
</dbReference>
<dbReference type="AlphaFoldDB" id="A0A4R3I1M6"/>
<keyword evidence="1" id="KW-1133">Transmembrane helix</keyword>
<dbReference type="SUPFAM" id="SSF55961">
    <property type="entry name" value="Bet v1-like"/>
    <property type="match status" value="1"/>
</dbReference>
<dbReference type="EMBL" id="SLZQ01000001">
    <property type="protein sequence ID" value="TCS39637.1"/>
    <property type="molecule type" value="Genomic_DNA"/>
</dbReference>
<dbReference type="Proteomes" id="UP000295382">
    <property type="component" value="Unassembled WGS sequence"/>
</dbReference>
<dbReference type="InterPro" id="IPR019587">
    <property type="entry name" value="Polyketide_cyclase/dehydratase"/>
</dbReference>
<keyword evidence="1" id="KW-0472">Membrane</keyword>
<protein>
    <submittedName>
        <fullName evidence="2">Putative membrane protein</fullName>
    </submittedName>
</protein>
<keyword evidence="1" id="KW-0812">Transmembrane</keyword>
<evidence type="ECO:0000313" key="3">
    <source>
        <dbReference type="Proteomes" id="UP000295382"/>
    </source>
</evidence>
<accession>A0A4R3I1M6</accession>
<gene>
    <name evidence="2" type="ORF">EDC30_101594</name>
</gene>
<sequence>MEKEKAASGLAMWLAGAAVGAAAMYFSDPRQGRRRRALLRDKLYSLGLDALDTRDAKMRDIGNRIEGMRAKFRNALEGSGPPPSEQVLCARLRTLMGRLVSHPHAITVTANGGHVVFSGAILADEREILLAEAYKVPGVTMIEDRLSAYASPIGVPSLQGHHQTPSQPSWNPALKAMAGAGGILGAFGLTRRSPGGLLLAGAGLAVLGRALIALRHDDQHSPQHLPVRHESMRSHLERSIEVLASPEVVFDAWSDFDNFPHFFAKLLTATSVDNRRSRWVLQESANAKLEANVAWSKRERPVMLAWQSEDDTTFRLAGSVTLEPTRRGTQVRLSLSMPPKAGAAPSAADIALFKGFERELEKDLIRMKSFIESGVVPHHATGSTRPEGGQLLH</sequence>
<dbReference type="Pfam" id="PF10604">
    <property type="entry name" value="Polyketide_cyc2"/>
    <property type="match status" value="1"/>
</dbReference>
<dbReference type="Gene3D" id="3.30.530.20">
    <property type="match status" value="1"/>
</dbReference>
<keyword evidence="3" id="KW-1185">Reference proteome</keyword>
<organism evidence="2 3">
    <name type="scientific">Paucimonas lemoignei</name>
    <name type="common">Pseudomonas lemoignei</name>
    <dbReference type="NCBI Taxonomy" id="29443"/>
    <lineage>
        <taxon>Bacteria</taxon>
        <taxon>Pseudomonadati</taxon>
        <taxon>Pseudomonadota</taxon>
        <taxon>Betaproteobacteria</taxon>
        <taxon>Burkholderiales</taxon>
        <taxon>Burkholderiaceae</taxon>
        <taxon>Paucimonas</taxon>
    </lineage>
</organism>
<comment type="caution">
    <text evidence="2">The sequence shown here is derived from an EMBL/GenBank/DDBJ whole genome shotgun (WGS) entry which is preliminary data.</text>
</comment>